<dbReference type="SMART" id="SM01117">
    <property type="entry name" value="Cyt-b5"/>
    <property type="match status" value="1"/>
</dbReference>
<dbReference type="EMBL" id="CAGKOT010000038">
    <property type="protein sequence ID" value="CAB5377810.1"/>
    <property type="molecule type" value="Genomic_DNA"/>
</dbReference>
<accession>A0A915ZJR3</accession>
<comment type="caution">
    <text evidence="3">The sequence shown here is derived from an EMBL/GenBank/DDBJ whole genome shotgun (WGS) entry which is preliminary data.</text>
</comment>
<dbReference type="PANTHER" id="PTHR10281">
    <property type="entry name" value="MEMBRANE-ASSOCIATED PROGESTERONE RECEPTOR COMPONENT-RELATED"/>
    <property type="match status" value="1"/>
</dbReference>
<dbReference type="GO" id="GO:0016020">
    <property type="term" value="C:membrane"/>
    <property type="evidence" value="ECO:0007669"/>
    <property type="project" value="TreeGrafter"/>
</dbReference>
<dbReference type="FunFam" id="3.10.120.10:FF:000003">
    <property type="entry name" value="membrane-associated progesterone receptor component 1"/>
    <property type="match status" value="1"/>
</dbReference>
<dbReference type="InterPro" id="IPR050577">
    <property type="entry name" value="MAPR/NEUFC/NENF-like"/>
</dbReference>
<protein>
    <recommendedName>
        <fullName evidence="2">Cytochrome b5 heme-binding domain-containing protein</fullName>
    </recommendedName>
</protein>
<reference evidence="3" key="1">
    <citation type="submission" date="2020-05" db="EMBL/GenBank/DDBJ databases">
        <authorList>
            <person name="Rincon C."/>
            <person name="Sanders R I."/>
            <person name="Robbins C."/>
            <person name="Chaturvedi A."/>
        </authorList>
    </citation>
    <scope>NUCLEOTIDE SEQUENCE</scope>
    <source>
        <strain evidence="3">CHB12</strain>
    </source>
</reference>
<dbReference type="Proteomes" id="UP000684084">
    <property type="component" value="Unassembled WGS sequence"/>
</dbReference>
<dbReference type="InterPro" id="IPR001199">
    <property type="entry name" value="Cyt_B5-like_heme/steroid-bd"/>
</dbReference>
<comment type="similarity">
    <text evidence="1">Belongs to the cytochrome b5 family. MAPR subfamily.</text>
</comment>
<organism evidence="3 4">
    <name type="scientific">Rhizophagus irregularis</name>
    <dbReference type="NCBI Taxonomy" id="588596"/>
    <lineage>
        <taxon>Eukaryota</taxon>
        <taxon>Fungi</taxon>
        <taxon>Fungi incertae sedis</taxon>
        <taxon>Mucoromycota</taxon>
        <taxon>Glomeromycotina</taxon>
        <taxon>Glomeromycetes</taxon>
        <taxon>Glomerales</taxon>
        <taxon>Glomeraceae</taxon>
        <taxon>Rhizophagus</taxon>
    </lineage>
</organism>
<dbReference type="PANTHER" id="PTHR10281:SF76">
    <property type="entry name" value="CALCUTTA CUP-RELATED"/>
    <property type="match status" value="1"/>
</dbReference>
<evidence type="ECO:0000313" key="3">
    <source>
        <dbReference type="EMBL" id="CAB5377810.1"/>
    </source>
</evidence>
<dbReference type="AlphaFoldDB" id="A0A915ZJR3"/>
<dbReference type="Pfam" id="PF00173">
    <property type="entry name" value="Cyt-b5"/>
    <property type="match status" value="1"/>
</dbReference>
<evidence type="ECO:0000256" key="1">
    <source>
        <dbReference type="ARBA" id="ARBA00038357"/>
    </source>
</evidence>
<evidence type="ECO:0000313" key="4">
    <source>
        <dbReference type="Proteomes" id="UP000684084"/>
    </source>
</evidence>
<feature type="domain" description="Cytochrome b5 heme-binding" evidence="2">
    <location>
        <begin position="88"/>
        <end position="190"/>
    </location>
</feature>
<name>A0A915ZJR3_9GLOM</name>
<dbReference type="VEuPathDB" id="FungiDB:RhiirFUN_009224"/>
<dbReference type="OrthoDB" id="547796at2759"/>
<proteinExistence type="inferred from homology"/>
<sequence>MLIKKIILIKLTIIVKSGYMQLLAIFRRIISLLLGAIKFAYSSLFLQENPLNWFLSSFLIYVVYSYFTPPPYQLPIAKHPETTIFREYTPKQLREYDGRTPQTKIYMGVCGKVYDVSRGRNFYGPDGPYGNFAGRDASRGLAKNSFEMDVLTPIDQPLDTLEDLDSEELNSLKEWHSHFASKYEYVGKLVNEPQYSS</sequence>
<gene>
    <name evidence="3" type="ORF">CHRIB12_LOCUS15911</name>
</gene>
<dbReference type="GO" id="GO:0012505">
    <property type="term" value="C:endomembrane system"/>
    <property type="evidence" value="ECO:0007669"/>
    <property type="project" value="TreeGrafter"/>
</dbReference>
<dbReference type="GO" id="GO:0020037">
    <property type="term" value="F:heme binding"/>
    <property type="evidence" value="ECO:0007669"/>
    <property type="project" value="UniProtKB-ARBA"/>
</dbReference>
<evidence type="ECO:0000259" key="2">
    <source>
        <dbReference type="SMART" id="SM01117"/>
    </source>
</evidence>